<accession>A0A5J5GJJ0</accession>
<proteinExistence type="predicted"/>
<dbReference type="Proteomes" id="UP000326554">
    <property type="component" value="Unassembled WGS sequence"/>
</dbReference>
<comment type="caution">
    <text evidence="2">The sequence shown here is derived from an EMBL/GenBank/DDBJ whole genome shotgun (WGS) entry which is preliminary data.</text>
</comment>
<organism evidence="2 3">
    <name type="scientific">Histidinibacterium aquaticum</name>
    <dbReference type="NCBI Taxonomy" id="2613962"/>
    <lineage>
        <taxon>Bacteria</taxon>
        <taxon>Pseudomonadati</taxon>
        <taxon>Pseudomonadota</taxon>
        <taxon>Alphaproteobacteria</taxon>
        <taxon>Rhodobacterales</taxon>
        <taxon>Paracoccaceae</taxon>
        <taxon>Histidinibacterium</taxon>
    </lineage>
</organism>
<keyword evidence="3" id="KW-1185">Reference proteome</keyword>
<keyword evidence="1" id="KW-0732">Signal</keyword>
<protein>
    <submittedName>
        <fullName evidence="2">Uncharacterized protein</fullName>
    </submittedName>
</protein>
<sequence length="127" mass="13556">MKTLLAALLAALVLAAPARAVPGSPDAQLRFFAVCTGRLSARMEHDWLVQSPRSDRTEAQRAAMAELLRAASPPSRGPEVMGWRIQAKASFAALLSRASFGRDPEDAAWAEARARALLATCESVLLG</sequence>
<dbReference type="AlphaFoldDB" id="A0A5J5GJJ0"/>
<dbReference type="RefSeq" id="WP_150445196.1">
    <property type="nucleotide sequence ID" value="NZ_VYQE01000003.1"/>
</dbReference>
<feature type="signal peptide" evidence="1">
    <location>
        <begin position="1"/>
        <end position="20"/>
    </location>
</feature>
<evidence type="ECO:0000256" key="1">
    <source>
        <dbReference type="SAM" id="SignalP"/>
    </source>
</evidence>
<evidence type="ECO:0000313" key="2">
    <source>
        <dbReference type="EMBL" id="KAA9007913.1"/>
    </source>
</evidence>
<evidence type="ECO:0000313" key="3">
    <source>
        <dbReference type="Proteomes" id="UP000326554"/>
    </source>
</evidence>
<dbReference type="EMBL" id="VYQE01000003">
    <property type="protein sequence ID" value="KAA9007913.1"/>
    <property type="molecule type" value="Genomic_DNA"/>
</dbReference>
<feature type="chain" id="PRO_5023908207" evidence="1">
    <location>
        <begin position="21"/>
        <end position="127"/>
    </location>
</feature>
<gene>
    <name evidence="2" type="ORF">F3S47_10345</name>
</gene>
<name>A0A5J5GJJ0_9RHOB</name>
<reference evidence="2 3" key="1">
    <citation type="submission" date="2019-09" db="EMBL/GenBank/DDBJ databases">
        <authorList>
            <person name="Park J.-S."/>
            <person name="Choi H.-J."/>
        </authorList>
    </citation>
    <scope>NUCLEOTIDE SEQUENCE [LARGE SCALE GENOMIC DNA]</scope>
    <source>
        <strain evidence="2 3">176SS1-4</strain>
    </source>
</reference>